<evidence type="ECO:0000313" key="3">
    <source>
        <dbReference type="Proteomes" id="UP000886520"/>
    </source>
</evidence>
<evidence type="ECO:0000256" key="1">
    <source>
        <dbReference type="SAM" id="MobiDB-lite"/>
    </source>
</evidence>
<reference evidence="2" key="1">
    <citation type="submission" date="2021-01" db="EMBL/GenBank/DDBJ databases">
        <title>Adiantum capillus-veneris genome.</title>
        <authorList>
            <person name="Fang Y."/>
            <person name="Liao Q."/>
        </authorList>
    </citation>
    <scope>NUCLEOTIDE SEQUENCE</scope>
    <source>
        <strain evidence="2">H3</strain>
        <tissue evidence="2">Leaf</tissue>
    </source>
</reference>
<gene>
    <name evidence="2" type="ORF">GOP47_0015199</name>
</gene>
<name>A0A9D4ZFH1_ADICA</name>
<accession>A0A9D4ZFH1</accession>
<organism evidence="2 3">
    <name type="scientific">Adiantum capillus-veneris</name>
    <name type="common">Maidenhair fern</name>
    <dbReference type="NCBI Taxonomy" id="13818"/>
    <lineage>
        <taxon>Eukaryota</taxon>
        <taxon>Viridiplantae</taxon>
        <taxon>Streptophyta</taxon>
        <taxon>Embryophyta</taxon>
        <taxon>Tracheophyta</taxon>
        <taxon>Polypodiopsida</taxon>
        <taxon>Polypodiidae</taxon>
        <taxon>Polypodiales</taxon>
        <taxon>Pteridineae</taxon>
        <taxon>Pteridaceae</taxon>
        <taxon>Vittarioideae</taxon>
        <taxon>Adiantum</taxon>
    </lineage>
</organism>
<proteinExistence type="predicted"/>
<sequence length="182" mass="19540">MKTLQIAEGPEDGDLSQQRVSTWAVMVSLPRLNLPRSSYGGIGTFHQEEAAEAEEREPSACSFSQSSLSEDEVSYSTLANIRAEVMIVNANLSEVGASINAPGASMTDCSLSDSASSSSCETPKGPTFEIPEPLTPPSPPRKRRALSGNRATSRRRGTTSTFFRPADDDFELLLCPLASHVM</sequence>
<feature type="region of interest" description="Disordered" evidence="1">
    <location>
        <begin position="106"/>
        <end position="162"/>
    </location>
</feature>
<dbReference type="Proteomes" id="UP000886520">
    <property type="component" value="Chromosome 14"/>
</dbReference>
<dbReference type="EMBL" id="JABFUD020000014">
    <property type="protein sequence ID" value="KAI5070856.1"/>
    <property type="molecule type" value="Genomic_DNA"/>
</dbReference>
<keyword evidence="3" id="KW-1185">Reference proteome</keyword>
<evidence type="ECO:0000313" key="2">
    <source>
        <dbReference type="EMBL" id="KAI5070856.1"/>
    </source>
</evidence>
<feature type="compositionally biased region" description="Low complexity" evidence="1">
    <location>
        <begin position="110"/>
        <end position="119"/>
    </location>
</feature>
<protein>
    <submittedName>
        <fullName evidence="2">Uncharacterized protein</fullName>
    </submittedName>
</protein>
<comment type="caution">
    <text evidence="2">The sequence shown here is derived from an EMBL/GenBank/DDBJ whole genome shotgun (WGS) entry which is preliminary data.</text>
</comment>
<dbReference type="AlphaFoldDB" id="A0A9D4ZFH1"/>